<reference evidence="1 2" key="1">
    <citation type="journal article" date="2019" name="Nat. Plants">
        <title>Genome sequencing of Musa balbisiana reveals subgenome evolution and function divergence in polyploid bananas.</title>
        <authorList>
            <person name="Yao X."/>
        </authorList>
    </citation>
    <scope>NUCLEOTIDE SEQUENCE [LARGE SCALE GENOMIC DNA]</scope>
    <source>
        <strain evidence="2">cv. DH-PKW</strain>
        <tissue evidence="1">Leaves</tissue>
    </source>
</reference>
<accession>A0A4S8K382</accession>
<dbReference type="GO" id="GO:0006508">
    <property type="term" value="P:proteolysis"/>
    <property type="evidence" value="ECO:0007669"/>
    <property type="project" value="InterPro"/>
</dbReference>
<dbReference type="Gene3D" id="3.40.50.200">
    <property type="entry name" value="Peptidase S8/S53 domain"/>
    <property type="match status" value="1"/>
</dbReference>
<dbReference type="Proteomes" id="UP000317650">
    <property type="component" value="Chromosome 8"/>
</dbReference>
<dbReference type="STRING" id="52838.A0A4S8K382"/>
<comment type="caution">
    <text evidence="1">The sequence shown here is derived from an EMBL/GenBank/DDBJ whole genome shotgun (WGS) entry which is preliminary data.</text>
</comment>
<dbReference type="InterPro" id="IPR036852">
    <property type="entry name" value="Peptidase_S8/S53_dom_sf"/>
</dbReference>
<organism evidence="1 2">
    <name type="scientific">Musa balbisiana</name>
    <name type="common">Banana</name>
    <dbReference type="NCBI Taxonomy" id="52838"/>
    <lineage>
        <taxon>Eukaryota</taxon>
        <taxon>Viridiplantae</taxon>
        <taxon>Streptophyta</taxon>
        <taxon>Embryophyta</taxon>
        <taxon>Tracheophyta</taxon>
        <taxon>Spermatophyta</taxon>
        <taxon>Magnoliopsida</taxon>
        <taxon>Liliopsida</taxon>
        <taxon>Zingiberales</taxon>
        <taxon>Musaceae</taxon>
        <taxon>Musa</taxon>
    </lineage>
</organism>
<dbReference type="Gene3D" id="3.50.30.30">
    <property type="match status" value="1"/>
</dbReference>
<dbReference type="EMBL" id="PYDT01000002">
    <property type="protein sequence ID" value="THU69246.1"/>
    <property type="molecule type" value="Genomic_DNA"/>
</dbReference>
<sequence>MECRPSLPILDTAQALDFMSFILVANPSYAIAYRGTAATIEGRLAIFTDPAPTVSRFSTTGPDVFDGQMTPADVLKPDIVAPGEQI</sequence>
<name>A0A4S8K382_MUSBA</name>
<evidence type="ECO:0000313" key="2">
    <source>
        <dbReference type="Proteomes" id="UP000317650"/>
    </source>
</evidence>
<keyword evidence="2" id="KW-1185">Reference proteome</keyword>
<dbReference type="GO" id="GO:0004252">
    <property type="term" value="F:serine-type endopeptidase activity"/>
    <property type="evidence" value="ECO:0007669"/>
    <property type="project" value="InterPro"/>
</dbReference>
<protein>
    <submittedName>
        <fullName evidence="1">Uncharacterized protein</fullName>
    </submittedName>
</protein>
<gene>
    <name evidence="1" type="ORF">C4D60_Mb08t12390</name>
</gene>
<dbReference type="AlphaFoldDB" id="A0A4S8K382"/>
<evidence type="ECO:0000313" key="1">
    <source>
        <dbReference type="EMBL" id="THU69246.1"/>
    </source>
</evidence>
<proteinExistence type="predicted"/>